<dbReference type="SUPFAM" id="SSF143800">
    <property type="entry name" value="L28p-like"/>
    <property type="match status" value="1"/>
</dbReference>
<keyword evidence="6" id="KW-1185">Reference proteome</keyword>
<dbReference type="OrthoDB" id="361870at2759"/>
<comment type="caution">
    <text evidence="5">The sequence shown here is derived from an EMBL/GenBank/DDBJ whole genome shotgun (WGS) entry which is preliminary data.</text>
</comment>
<dbReference type="FunFam" id="2.30.170.40:FF:000003">
    <property type="entry name" value="54S ribosomal protein L24"/>
    <property type="match status" value="1"/>
</dbReference>
<dbReference type="Proteomes" id="UP000076078">
    <property type="component" value="Unassembled WGS sequence"/>
</dbReference>
<dbReference type="STRING" id="361077.A0A151ZH62"/>
<evidence type="ECO:0000256" key="2">
    <source>
        <dbReference type="ARBA" id="ARBA00022980"/>
    </source>
</evidence>
<dbReference type="AlphaFoldDB" id="A0A151ZH62"/>
<evidence type="ECO:0000256" key="1">
    <source>
        <dbReference type="ARBA" id="ARBA00008760"/>
    </source>
</evidence>
<dbReference type="Gene3D" id="2.30.170.40">
    <property type="entry name" value="Ribosomal protein L28/L24"/>
    <property type="match status" value="1"/>
</dbReference>
<proteinExistence type="inferred from homology"/>
<dbReference type="GO" id="GO:0003735">
    <property type="term" value="F:structural constituent of ribosome"/>
    <property type="evidence" value="ECO:0007669"/>
    <property type="project" value="InterPro"/>
</dbReference>
<dbReference type="Pfam" id="PF00830">
    <property type="entry name" value="Ribosomal_L28"/>
    <property type="match status" value="1"/>
</dbReference>
<name>A0A151ZH62_TIELA</name>
<organism evidence="5 6">
    <name type="scientific">Tieghemostelium lacteum</name>
    <name type="common">Slime mold</name>
    <name type="synonym">Dictyostelium lacteum</name>
    <dbReference type="NCBI Taxonomy" id="361077"/>
    <lineage>
        <taxon>Eukaryota</taxon>
        <taxon>Amoebozoa</taxon>
        <taxon>Evosea</taxon>
        <taxon>Eumycetozoa</taxon>
        <taxon>Dictyostelia</taxon>
        <taxon>Dictyosteliales</taxon>
        <taxon>Raperosteliaceae</taxon>
        <taxon>Tieghemostelium</taxon>
    </lineage>
</organism>
<dbReference type="InterPro" id="IPR034704">
    <property type="entry name" value="Ribosomal_bL28/bL31-like_sf"/>
</dbReference>
<dbReference type="GO" id="GO:0005762">
    <property type="term" value="C:mitochondrial large ribosomal subunit"/>
    <property type="evidence" value="ECO:0007669"/>
    <property type="project" value="TreeGrafter"/>
</dbReference>
<evidence type="ECO:0000256" key="3">
    <source>
        <dbReference type="ARBA" id="ARBA00023274"/>
    </source>
</evidence>
<dbReference type="InParanoid" id="A0A151ZH62"/>
<accession>A0A151ZH62</accession>
<dbReference type="InterPro" id="IPR026569">
    <property type="entry name" value="Ribosomal_bL28"/>
</dbReference>
<evidence type="ECO:0000256" key="4">
    <source>
        <dbReference type="ARBA" id="ARBA00035269"/>
    </source>
</evidence>
<dbReference type="EMBL" id="LODT01000028">
    <property type="protein sequence ID" value="KYQ93257.1"/>
    <property type="molecule type" value="Genomic_DNA"/>
</dbReference>
<evidence type="ECO:0000313" key="5">
    <source>
        <dbReference type="EMBL" id="KYQ93257.1"/>
    </source>
</evidence>
<keyword evidence="2" id="KW-0689">Ribosomal protein</keyword>
<gene>
    <name evidence="5" type="ORF">DLAC_05912</name>
</gene>
<dbReference type="PANTHER" id="PTHR13528:SF2">
    <property type="entry name" value="LARGE RIBOSOMAL SUBUNIT PROTEIN BL28M"/>
    <property type="match status" value="1"/>
</dbReference>
<dbReference type="OMA" id="KVNHQWK"/>
<keyword evidence="3" id="KW-0687">Ribonucleoprotein</keyword>
<evidence type="ECO:0000313" key="6">
    <source>
        <dbReference type="Proteomes" id="UP000076078"/>
    </source>
</evidence>
<dbReference type="PANTHER" id="PTHR13528">
    <property type="entry name" value="39S RIBOSOMAL PROTEIN L28, MITOCHONDRIAL"/>
    <property type="match status" value="1"/>
</dbReference>
<dbReference type="FunCoup" id="A0A151ZH62">
    <property type="interactions" value="95"/>
</dbReference>
<sequence length="122" mass="14012">MSQLSNILTQFTRGVMNRGQRGLYGGKQIIFGNTICFSNKKSRRNWKPNVQSKTYHSDILDTDLRVKVTCHTIRCIDKAGNFDNYIMKTSHKNLSSELGSDLKNTMKMALQHKAQLILFKED</sequence>
<protein>
    <recommendedName>
        <fullName evidence="4">Large ribosomal subunit protein bL28m</fullName>
    </recommendedName>
</protein>
<reference evidence="5 6" key="1">
    <citation type="submission" date="2015-12" db="EMBL/GenBank/DDBJ databases">
        <title>Dictyostelia acquired genes for synthesis and detection of signals that induce cell-type specialization by lateral gene transfer from prokaryotes.</title>
        <authorList>
            <person name="Gloeckner G."/>
            <person name="Schaap P."/>
        </authorList>
    </citation>
    <scope>NUCLEOTIDE SEQUENCE [LARGE SCALE GENOMIC DNA]</scope>
    <source>
        <strain evidence="5 6">TK</strain>
    </source>
</reference>
<dbReference type="InterPro" id="IPR037147">
    <property type="entry name" value="Ribosomal_bL28_sf"/>
</dbReference>
<comment type="similarity">
    <text evidence="1">Belongs to the bacterial ribosomal protein bL28 family.</text>
</comment>